<dbReference type="EMBL" id="JAXCEH010000004">
    <property type="protein sequence ID" value="MFA1553929.1"/>
    <property type="molecule type" value="Genomic_DNA"/>
</dbReference>
<evidence type="ECO:0000256" key="2">
    <source>
        <dbReference type="ARBA" id="ARBA00022679"/>
    </source>
</evidence>
<dbReference type="CDD" id="cd02440">
    <property type="entry name" value="AdoMet_MTases"/>
    <property type="match status" value="1"/>
</dbReference>
<dbReference type="InterPro" id="IPR041698">
    <property type="entry name" value="Methyltransf_25"/>
</dbReference>
<dbReference type="Pfam" id="PF13649">
    <property type="entry name" value="Methyltransf_25"/>
    <property type="match status" value="1"/>
</dbReference>
<name>A0ABV4QTS0_9ACTN</name>
<dbReference type="GO" id="GO:0008168">
    <property type="term" value="F:methyltransferase activity"/>
    <property type="evidence" value="ECO:0007669"/>
    <property type="project" value="UniProtKB-KW"/>
</dbReference>
<evidence type="ECO:0000313" key="4">
    <source>
        <dbReference type="EMBL" id="MFA1553929.1"/>
    </source>
</evidence>
<feature type="domain" description="Methyltransferase" evidence="3">
    <location>
        <begin position="54"/>
        <end position="145"/>
    </location>
</feature>
<dbReference type="PANTHER" id="PTHR43861">
    <property type="entry name" value="TRANS-ACONITATE 2-METHYLTRANSFERASE-RELATED"/>
    <property type="match status" value="1"/>
</dbReference>
<protein>
    <submittedName>
        <fullName evidence="4">Class I SAM-dependent methyltransferase</fullName>
        <ecNumber evidence="4">2.1.1.-</ecNumber>
    </submittedName>
</protein>
<keyword evidence="1 4" id="KW-0489">Methyltransferase</keyword>
<organism evidence="4 5">
    <name type="scientific">Actinomadura chokoriensis</name>
    <dbReference type="NCBI Taxonomy" id="454156"/>
    <lineage>
        <taxon>Bacteria</taxon>
        <taxon>Bacillati</taxon>
        <taxon>Actinomycetota</taxon>
        <taxon>Actinomycetes</taxon>
        <taxon>Streptosporangiales</taxon>
        <taxon>Thermomonosporaceae</taxon>
        <taxon>Actinomadura</taxon>
    </lineage>
</organism>
<sequence>MPPTITDQTSYWDHYAERAADQPREEALKNAFGWTQYPGHGPGDDLLGDPATTLELGSGRGDAVAALATKGITATGLDISPAQCEKARNRWAHLTQARFEHGDVLDYLATTDRCWDAIYSIWGAVWFTNPEDLLPLIRDHLVPGGKLVFSHAPPVPGAYGVQGAYAANLTGHQAWLYRWSYEPAARTTILEAHGFTKVQATVEPAPIPHHLGTLLVQARKGTKLPRQSPRLG</sequence>
<gene>
    <name evidence="4" type="ORF">SM436_09525</name>
</gene>
<dbReference type="RefSeq" id="WP_371940318.1">
    <property type="nucleotide sequence ID" value="NZ_JAXCEH010000004.1"/>
</dbReference>
<dbReference type="SUPFAM" id="SSF53335">
    <property type="entry name" value="S-adenosyl-L-methionine-dependent methyltransferases"/>
    <property type="match status" value="1"/>
</dbReference>
<evidence type="ECO:0000259" key="3">
    <source>
        <dbReference type="Pfam" id="PF13649"/>
    </source>
</evidence>
<proteinExistence type="predicted"/>
<dbReference type="EC" id="2.1.1.-" evidence="4"/>
<keyword evidence="2 4" id="KW-0808">Transferase</keyword>
<dbReference type="Proteomes" id="UP001569904">
    <property type="component" value="Unassembled WGS sequence"/>
</dbReference>
<dbReference type="Gene3D" id="3.40.50.150">
    <property type="entry name" value="Vaccinia Virus protein VP39"/>
    <property type="match status" value="1"/>
</dbReference>
<dbReference type="PANTHER" id="PTHR43861:SF1">
    <property type="entry name" value="TRANS-ACONITATE 2-METHYLTRANSFERASE"/>
    <property type="match status" value="1"/>
</dbReference>
<comment type="caution">
    <text evidence="4">The sequence shown here is derived from an EMBL/GenBank/DDBJ whole genome shotgun (WGS) entry which is preliminary data.</text>
</comment>
<evidence type="ECO:0000256" key="1">
    <source>
        <dbReference type="ARBA" id="ARBA00022603"/>
    </source>
</evidence>
<evidence type="ECO:0000313" key="5">
    <source>
        <dbReference type="Proteomes" id="UP001569904"/>
    </source>
</evidence>
<reference evidence="4 5" key="1">
    <citation type="submission" date="2023-11" db="EMBL/GenBank/DDBJ databases">
        <title>Actinomadura monticuli sp. nov., isolated from volcanic ash.</title>
        <authorList>
            <person name="Lee S.D."/>
            <person name="Yang H."/>
            <person name="Kim I.S."/>
        </authorList>
    </citation>
    <scope>NUCLEOTIDE SEQUENCE [LARGE SCALE GENOMIC DNA]</scope>
    <source>
        <strain evidence="4 5">DSM 45346</strain>
    </source>
</reference>
<keyword evidence="5" id="KW-1185">Reference proteome</keyword>
<dbReference type="InterPro" id="IPR029063">
    <property type="entry name" value="SAM-dependent_MTases_sf"/>
</dbReference>
<accession>A0ABV4QTS0</accession>
<dbReference type="GO" id="GO:0032259">
    <property type="term" value="P:methylation"/>
    <property type="evidence" value="ECO:0007669"/>
    <property type="project" value="UniProtKB-KW"/>
</dbReference>